<dbReference type="Pfam" id="PF13219">
    <property type="entry name" value="DUF4027"/>
    <property type="match status" value="1"/>
</dbReference>
<proteinExistence type="predicted"/>
<reference evidence="2 3" key="1">
    <citation type="submission" date="2017-09" db="EMBL/GenBank/DDBJ databases">
        <title>Large-scale bioinformatics analysis of Bacillus genomes uncovers conserved roles of natural products in bacterial physiology.</title>
        <authorList>
            <consortium name="Agbiome Team Llc"/>
            <person name="Bleich R.M."/>
            <person name="Grubbs K.J."/>
            <person name="Santa Maria K.C."/>
            <person name="Allen S.E."/>
            <person name="Farag S."/>
            <person name="Shank E.A."/>
            <person name="Bowers A."/>
        </authorList>
    </citation>
    <scope>NUCLEOTIDE SEQUENCE [LARGE SCALE GENOMIC DNA]</scope>
    <source>
        <strain evidence="2 3">AFS083043</strain>
    </source>
</reference>
<gene>
    <name evidence="2" type="ORF">COI93_04785</name>
</gene>
<dbReference type="AlphaFoldDB" id="A0A2B0MJN2"/>
<sequence length="42" mass="4621">MKKMKAFQNLSYSQGVSLICLGGFVSSVLLAVVVKIIQQMFL</sequence>
<dbReference type="EMBL" id="NUWN01000018">
    <property type="protein sequence ID" value="PFK46378.1"/>
    <property type="molecule type" value="Genomic_DNA"/>
</dbReference>
<protein>
    <submittedName>
        <fullName evidence="2">DUF4027 domain-containing protein</fullName>
    </submittedName>
</protein>
<name>A0A2B0MJN2_BACCE</name>
<evidence type="ECO:0000256" key="1">
    <source>
        <dbReference type="SAM" id="Phobius"/>
    </source>
</evidence>
<organism evidence="2 3">
    <name type="scientific">Bacillus cereus</name>
    <dbReference type="NCBI Taxonomy" id="1396"/>
    <lineage>
        <taxon>Bacteria</taxon>
        <taxon>Bacillati</taxon>
        <taxon>Bacillota</taxon>
        <taxon>Bacilli</taxon>
        <taxon>Bacillales</taxon>
        <taxon>Bacillaceae</taxon>
        <taxon>Bacillus</taxon>
        <taxon>Bacillus cereus group</taxon>
    </lineage>
</organism>
<dbReference type="RefSeq" id="WP_098489877.1">
    <property type="nucleotide sequence ID" value="NZ_NUWN01000018.1"/>
</dbReference>
<keyword evidence="1" id="KW-1133">Transmembrane helix</keyword>
<evidence type="ECO:0000313" key="3">
    <source>
        <dbReference type="Proteomes" id="UP000242656"/>
    </source>
</evidence>
<dbReference type="InterPro" id="IPR025104">
    <property type="entry name" value="DUF4027"/>
</dbReference>
<evidence type="ECO:0000313" key="2">
    <source>
        <dbReference type="EMBL" id="PFK46378.1"/>
    </source>
</evidence>
<feature type="transmembrane region" description="Helical" evidence="1">
    <location>
        <begin position="12"/>
        <end position="37"/>
    </location>
</feature>
<keyword evidence="1" id="KW-0472">Membrane</keyword>
<keyword evidence="1" id="KW-0812">Transmembrane</keyword>
<dbReference type="Proteomes" id="UP000242656">
    <property type="component" value="Unassembled WGS sequence"/>
</dbReference>
<accession>A0A2B0MJN2</accession>
<comment type="caution">
    <text evidence="2">The sequence shown here is derived from an EMBL/GenBank/DDBJ whole genome shotgun (WGS) entry which is preliminary data.</text>
</comment>